<evidence type="ECO:0000313" key="2">
    <source>
        <dbReference type="EMBL" id="PIC38398.1"/>
    </source>
</evidence>
<sequence length="102" mass="11658">MFQQRQLKTTATGKRTKKTTAPKGDWIRGFTTTPVLRTEGAVTRSQFKLREELGMNKETKKTAASRKRDKSNSRSRSRSRSQSSARKQPTTSRQTGRAKKRN</sequence>
<comment type="caution">
    <text evidence="2">The sequence shown here is derived from an EMBL/GenBank/DDBJ whole genome shotgun (WGS) entry which is preliminary data.</text>
</comment>
<accession>A0A2G5UFT2</accession>
<name>A0A2G5UFT2_9PELO</name>
<proteinExistence type="predicted"/>
<organism evidence="2 3">
    <name type="scientific">Caenorhabditis nigoni</name>
    <dbReference type="NCBI Taxonomy" id="1611254"/>
    <lineage>
        <taxon>Eukaryota</taxon>
        <taxon>Metazoa</taxon>
        <taxon>Ecdysozoa</taxon>
        <taxon>Nematoda</taxon>
        <taxon>Chromadorea</taxon>
        <taxon>Rhabditida</taxon>
        <taxon>Rhabditina</taxon>
        <taxon>Rhabditomorpha</taxon>
        <taxon>Rhabditoidea</taxon>
        <taxon>Rhabditidae</taxon>
        <taxon>Peloderinae</taxon>
        <taxon>Caenorhabditis</taxon>
    </lineage>
</organism>
<gene>
    <name evidence="2" type="primary">Cnig_chr_III.g10426</name>
    <name evidence="2" type="ORF">B9Z55_010426</name>
</gene>
<dbReference type="EMBL" id="PDUG01000003">
    <property type="protein sequence ID" value="PIC38398.1"/>
    <property type="molecule type" value="Genomic_DNA"/>
</dbReference>
<protein>
    <submittedName>
        <fullName evidence="2">Uncharacterized protein</fullName>
    </submittedName>
</protein>
<evidence type="ECO:0000256" key="1">
    <source>
        <dbReference type="SAM" id="MobiDB-lite"/>
    </source>
</evidence>
<feature type="compositionally biased region" description="Basic residues" evidence="1">
    <location>
        <begin position="63"/>
        <end position="79"/>
    </location>
</feature>
<dbReference type="Proteomes" id="UP000230233">
    <property type="component" value="Chromosome III"/>
</dbReference>
<feature type="region of interest" description="Disordered" evidence="1">
    <location>
        <begin position="1"/>
        <end position="102"/>
    </location>
</feature>
<keyword evidence="3" id="KW-1185">Reference proteome</keyword>
<dbReference type="AlphaFoldDB" id="A0A2G5UFT2"/>
<reference evidence="3" key="1">
    <citation type="submission" date="2017-10" db="EMBL/GenBank/DDBJ databases">
        <title>Rapid genome shrinkage in a self-fertile nematode reveals novel sperm competition proteins.</title>
        <authorList>
            <person name="Yin D."/>
            <person name="Schwarz E.M."/>
            <person name="Thomas C.G."/>
            <person name="Felde R.L."/>
            <person name="Korf I.F."/>
            <person name="Cutter A.D."/>
            <person name="Schartner C.M."/>
            <person name="Ralston E.J."/>
            <person name="Meyer B.J."/>
            <person name="Haag E.S."/>
        </authorList>
    </citation>
    <scope>NUCLEOTIDE SEQUENCE [LARGE SCALE GENOMIC DNA]</scope>
    <source>
        <strain evidence="3">JU1422</strain>
    </source>
</reference>
<evidence type="ECO:0000313" key="3">
    <source>
        <dbReference type="Proteomes" id="UP000230233"/>
    </source>
</evidence>
<feature type="compositionally biased region" description="Basic and acidic residues" evidence="1">
    <location>
        <begin position="48"/>
        <end position="61"/>
    </location>
</feature>
<dbReference type="OrthoDB" id="10555494at2759"/>